<feature type="domain" description="M23ase beta-sheet core" evidence="3">
    <location>
        <begin position="227"/>
        <end position="322"/>
    </location>
</feature>
<dbReference type="CDD" id="cd12797">
    <property type="entry name" value="M23_peptidase"/>
    <property type="match status" value="1"/>
</dbReference>
<dbReference type="SUPFAM" id="SSF51261">
    <property type="entry name" value="Duplicated hybrid motif"/>
    <property type="match status" value="1"/>
</dbReference>
<keyword evidence="5" id="KW-1185">Reference proteome</keyword>
<dbReference type="STRING" id="40571.SAMN05660733_07417"/>
<evidence type="ECO:0000313" key="5">
    <source>
        <dbReference type="Proteomes" id="UP000192840"/>
    </source>
</evidence>
<feature type="chain" id="PRO_5012822858" evidence="2">
    <location>
        <begin position="26"/>
        <end position="334"/>
    </location>
</feature>
<evidence type="ECO:0000259" key="3">
    <source>
        <dbReference type="Pfam" id="PF01551"/>
    </source>
</evidence>
<evidence type="ECO:0000256" key="1">
    <source>
        <dbReference type="SAM" id="MobiDB-lite"/>
    </source>
</evidence>
<dbReference type="GO" id="GO:0004222">
    <property type="term" value="F:metalloendopeptidase activity"/>
    <property type="evidence" value="ECO:0007669"/>
    <property type="project" value="TreeGrafter"/>
</dbReference>
<gene>
    <name evidence="4" type="ORF">SAMN05660733_07417</name>
</gene>
<proteinExistence type="predicted"/>
<dbReference type="InterPro" id="IPR016047">
    <property type="entry name" value="M23ase_b-sheet_dom"/>
</dbReference>
<dbReference type="EMBL" id="FWYC01000020">
    <property type="protein sequence ID" value="SMD23880.1"/>
    <property type="molecule type" value="Genomic_DNA"/>
</dbReference>
<reference evidence="5" key="1">
    <citation type="submission" date="2017-04" db="EMBL/GenBank/DDBJ databases">
        <authorList>
            <person name="Varghese N."/>
            <person name="Submissions S."/>
        </authorList>
    </citation>
    <scope>NUCLEOTIDE SEQUENCE [LARGE SCALE GENOMIC DNA]</scope>
    <source>
        <strain evidence="5">DSM 44073</strain>
    </source>
</reference>
<feature type="signal peptide" evidence="2">
    <location>
        <begin position="1"/>
        <end position="25"/>
    </location>
</feature>
<dbReference type="Pfam" id="PF01551">
    <property type="entry name" value="Peptidase_M23"/>
    <property type="match status" value="1"/>
</dbReference>
<dbReference type="InterPro" id="IPR050570">
    <property type="entry name" value="Cell_wall_metabolism_enzyme"/>
</dbReference>
<dbReference type="PANTHER" id="PTHR21666">
    <property type="entry name" value="PEPTIDASE-RELATED"/>
    <property type="match status" value="1"/>
</dbReference>
<dbReference type="AlphaFoldDB" id="A0A1W2FPQ6"/>
<evidence type="ECO:0000313" key="4">
    <source>
        <dbReference type="EMBL" id="SMD23880.1"/>
    </source>
</evidence>
<sequence>MFRAGRFLAVFVAGLLLLGTAPAVAQPVVSLGGIMVNYLELRRQAQLTHKKVSAAESTHAELLAAATSASEVERAADAEWRNQAVRFNQAITNAVQGFTAELLHVSGTSDREEVVAPDLVTESSRSLEAAGTARNAARSKSDAADKAVEDAAADLRRRRDELAKRLTEVRTALDWMTPDQRDMLGLEAANRPELAVSGGAARSGSSRVFAPTRGVVTSNFGPRWGAMHDGLDIANRIGTPVVSVMDGVVAEAGPASGFGLWVKIVHTDRTTAIYGHINSYSVRAGQRVSAGQVIAAMGNRGESTGPHLHVEIWDSNGRKVDPLVWLRGKGVMAW</sequence>
<name>A0A1W2FPQ6_9PSEU</name>
<keyword evidence="2" id="KW-0732">Signal</keyword>
<dbReference type="Gene3D" id="2.70.70.10">
    <property type="entry name" value="Glucose Permease (Domain IIA)"/>
    <property type="match status" value="1"/>
</dbReference>
<organism evidence="4 5">
    <name type="scientific">Lentzea albidocapillata</name>
    <dbReference type="NCBI Taxonomy" id="40571"/>
    <lineage>
        <taxon>Bacteria</taxon>
        <taxon>Bacillati</taxon>
        <taxon>Actinomycetota</taxon>
        <taxon>Actinomycetes</taxon>
        <taxon>Pseudonocardiales</taxon>
        <taxon>Pseudonocardiaceae</taxon>
        <taxon>Lentzea</taxon>
    </lineage>
</organism>
<dbReference type="PANTHER" id="PTHR21666:SF270">
    <property type="entry name" value="MUREIN HYDROLASE ACTIVATOR ENVC"/>
    <property type="match status" value="1"/>
</dbReference>
<dbReference type="InterPro" id="IPR011055">
    <property type="entry name" value="Dup_hybrid_motif"/>
</dbReference>
<protein>
    <submittedName>
        <fullName evidence="4">Murein DD-endopeptidase MepM and murein hydrolase activator NlpD, contain LysM domain</fullName>
    </submittedName>
</protein>
<evidence type="ECO:0000256" key="2">
    <source>
        <dbReference type="SAM" id="SignalP"/>
    </source>
</evidence>
<feature type="region of interest" description="Disordered" evidence="1">
    <location>
        <begin position="126"/>
        <end position="147"/>
    </location>
</feature>
<keyword evidence="4" id="KW-0378">Hydrolase</keyword>
<accession>A0A1W2FPQ6</accession>
<dbReference type="Proteomes" id="UP000192840">
    <property type="component" value="Unassembled WGS sequence"/>
</dbReference>